<dbReference type="AlphaFoldDB" id="A0A2T4A5B8"/>
<name>A0A2T4A5B8_TRIHA</name>
<protein>
    <submittedName>
        <fullName evidence="2">Uncharacterized protein</fullName>
    </submittedName>
</protein>
<reference evidence="2 3" key="1">
    <citation type="submission" date="2016-07" db="EMBL/GenBank/DDBJ databases">
        <title>Multiple horizontal gene transfer events from other fungi enriched the ability of initially mycotrophic Trichoderma (Ascomycota) to feed on dead plant biomass.</title>
        <authorList>
            <consortium name="DOE Joint Genome Institute"/>
            <person name="Aerts A."/>
            <person name="Atanasova L."/>
            <person name="Chenthamara K."/>
            <person name="Zhang J."/>
            <person name="Grujic M."/>
            <person name="Henrissat B."/>
            <person name="Kuo A."/>
            <person name="Salamov A."/>
            <person name="Lipzen A."/>
            <person name="Labutti K."/>
            <person name="Barry K."/>
            <person name="Miao Y."/>
            <person name="Rahimi M.J."/>
            <person name="Shen Q."/>
            <person name="Grigoriev I.V."/>
            <person name="Kubicek C.P."/>
            <person name="Druzhinina I.S."/>
        </authorList>
    </citation>
    <scope>NUCLEOTIDE SEQUENCE [LARGE SCALE GENOMIC DNA]</scope>
    <source>
        <strain evidence="2 3">CBS 226.95</strain>
    </source>
</reference>
<feature type="compositionally biased region" description="Low complexity" evidence="1">
    <location>
        <begin position="130"/>
        <end position="148"/>
    </location>
</feature>
<feature type="compositionally biased region" description="Polar residues" evidence="1">
    <location>
        <begin position="111"/>
        <end position="128"/>
    </location>
</feature>
<evidence type="ECO:0000313" key="3">
    <source>
        <dbReference type="Proteomes" id="UP000241690"/>
    </source>
</evidence>
<accession>A0A2T4A5B8</accession>
<gene>
    <name evidence="2" type="ORF">M431DRAFT_213772</name>
</gene>
<keyword evidence="3" id="KW-1185">Reference proteome</keyword>
<sequence length="162" mass="17723">MAVRPHQFIYAQIDVEKTQTTTCETDILSNVVFCSSLIVTPHQRQRRIPTRHPTSHHITLWPPTRFAGKSAQLEASRITTLDYDRTRAANAAMSDSSLLIKSHQAPFRGTNHINTISENSTQKTSAGFNSGLSSGSVPSGPGRSSGEVGRFRSKQTGGSRMI</sequence>
<evidence type="ECO:0000313" key="2">
    <source>
        <dbReference type="EMBL" id="PTB52244.1"/>
    </source>
</evidence>
<proteinExistence type="predicted"/>
<dbReference type="GeneID" id="36622047"/>
<evidence type="ECO:0000256" key="1">
    <source>
        <dbReference type="SAM" id="MobiDB-lite"/>
    </source>
</evidence>
<dbReference type="RefSeq" id="XP_024771921.1">
    <property type="nucleotide sequence ID" value="XM_024913485.1"/>
</dbReference>
<feature type="region of interest" description="Disordered" evidence="1">
    <location>
        <begin position="110"/>
        <end position="162"/>
    </location>
</feature>
<dbReference type="Proteomes" id="UP000241690">
    <property type="component" value="Unassembled WGS sequence"/>
</dbReference>
<dbReference type="EMBL" id="KZ679684">
    <property type="protein sequence ID" value="PTB52244.1"/>
    <property type="molecule type" value="Genomic_DNA"/>
</dbReference>
<organism evidence="2 3">
    <name type="scientific">Trichoderma harzianum CBS 226.95</name>
    <dbReference type="NCBI Taxonomy" id="983964"/>
    <lineage>
        <taxon>Eukaryota</taxon>
        <taxon>Fungi</taxon>
        <taxon>Dikarya</taxon>
        <taxon>Ascomycota</taxon>
        <taxon>Pezizomycotina</taxon>
        <taxon>Sordariomycetes</taxon>
        <taxon>Hypocreomycetidae</taxon>
        <taxon>Hypocreales</taxon>
        <taxon>Hypocreaceae</taxon>
        <taxon>Trichoderma</taxon>
    </lineage>
</organism>